<gene>
    <name evidence="16" type="ORF">CUC53_14580</name>
</gene>
<dbReference type="GO" id="GO:0008863">
    <property type="term" value="F:formate dehydrogenase (NAD+) activity"/>
    <property type="evidence" value="ECO:0007669"/>
    <property type="project" value="InterPro"/>
</dbReference>
<evidence type="ECO:0000256" key="9">
    <source>
        <dbReference type="ARBA" id="ARBA00022982"/>
    </source>
</evidence>
<keyword evidence="7 13" id="KW-0812">Transmembrane</keyword>
<evidence type="ECO:0000256" key="4">
    <source>
        <dbReference type="ARBA" id="ARBA00022448"/>
    </source>
</evidence>
<comment type="caution">
    <text evidence="16">The sequence shown here is derived from an EMBL/GenBank/DDBJ whole genome shotgun (WGS) entry which is preliminary data.</text>
</comment>
<dbReference type="SUPFAM" id="SSF81342">
    <property type="entry name" value="Transmembrane di-heme cytochromes"/>
    <property type="match status" value="1"/>
</dbReference>
<dbReference type="AlphaFoldDB" id="A0A2H9U233"/>
<keyword evidence="12 13" id="KW-0472">Membrane</keyword>
<keyword evidence="10 13" id="KW-1133">Transmembrane helix</keyword>
<keyword evidence="6" id="KW-0349">Heme</keyword>
<evidence type="ECO:0000256" key="13">
    <source>
        <dbReference type="SAM" id="Phobius"/>
    </source>
</evidence>
<dbReference type="OrthoDB" id="9790598at2"/>
<evidence type="ECO:0000256" key="14">
    <source>
        <dbReference type="SAM" id="SignalP"/>
    </source>
</evidence>
<evidence type="ECO:0000256" key="12">
    <source>
        <dbReference type="ARBA" id="ARBA00023136"/>
    </source>
</evidence>
<evidence type="ECO:0000256" key="10">
    <source>
        <dbReference type="ARBA" id="ARBA00022989"/>
    </source>
</evidence>
<proteinExistence type="inferred from homology"/>
<evidence type="ECO:0000256" key="7">
    <source>
        <dbReference type="ARBA" id="ARBA00022692"/>
    </source>
</evidence>
<accession>A0A2H9U233</accession>
<dbReference type="GO" id="GO:0015944">
    <property type="term" value="P:formate oxidation"/>
    <property type="evidence" value="ECO:0007669"/>
    <property type="project" value="UniProtKB-ARBA"/>
</dbReference>
<organism evidence="16 17">
    <name type="scientific">Aeromonas cavernicola</name>
    <dbReference type="NCBI Taxonomy" id="1006623"/>
    <lineage>
        <taxon>Bacteria</taxon>
        <taxon>Pseudomonadati</taxon>
        <taxon>Pseudomonadota</taxon>
        <taxon>Gammaproteobacteria</taxon>
        <taxon>Aeromonadales</taxon>
        <taxon>Aeromonadaceae</taxon>
        <taxon>Aeromonas</taxon>
    </lineage>
</organism>
<feature type="domain" description="Cytochrome b561 bacterial/Ni-hydrogenase" evidence="15">
    <location>
        <begin position="111"/>
        <end position="292"/>
    </location>
</feature>
<feature type="transmembrane region" description="Helical" evidence="13">
    <location>
        <begin position="156"/>
        <end position="180"/>
    </location>
</feature>
<dbReference type="FunFam" id="1.20.950.20:FF:000002">
    <property type="entry name" value="Formate dehydrogenase cytochrome b556 subunit"/>
    <property type="match status" value="1"/>
</dbReference>
<feature type="transmembrane region" description="Helical" evidence="13">
    <location>
        <begin position="118"/>
        <end position="144"/>
    </location>
</feature>
<dbReference type="InterPro" id="IPR016174">
    <property type="entry name" value="Di-haem_cyt_TM"/>
</dbReference>
<comment type="similarity">
    <text evidence="3">Belongs to the formate dehydrogenase gamma subunit family.</text>
</comment>
<dbReference type="EMBL" id="PGGC01000138">
    <property type="protein sequence ID" value="PJG58060.1"/>
    <property type="molecule type" value="Genomic_DNA"/>
</dbReference>
<keyword evidence="4" id="KW-0813">Transport</keyword>
<evidence type="ECO:0000256" key="3">
    <source>
        <dbReference type="ARBA" id="ARBA00010747"/>
    </source>
</evidence>
<dbReference type="GO" id="GO:0046872">
    <property type="term" value="F:metal ion binding"/>
    <property type="evidence" value="ECO:0007669"/>
    <property type="project" value="UniProtKB-KW"/>
</dbReference>
<name>A0A2H9U233_9GAMM</name>
<evidence type="ECO:0000256" key="6">
    <source>
        <dbReference type="ARBA" id="ARBA00022617"/>
    </source>
</evidence>
<feature type="transmembrane region" description="Helical" evidence="13">
    <location>
        <begin position="258"/>
        <end position="279"/>
    </location>
</feature>
<keyword evidence="17" id="KW-1185">Reference proteome</keyword>
<keyword evidence="9" id="KW-0249">Electron transport</keyword>
<reference evidence="16 17" key="1">
    <citation type="submission" date="2017-11" db="EMBL/GenBank/DDBJ databases">
        <title>Draft genome sequence of environmental isolate Aeromonas cavernicola sp. nov. MDC 2508.</title>
        <authorList>
            <person name="Colston S.M."/>
            <person name="Navarro A."/>
            <person name="Martinez-Murcia A.J."/>
            <person name="Graf J."/>
        </authorList>
    </citation>
    <scope>NUCLEOTIDE SEQUENCE [LARGE SCALE GENOMIC DNA]</scope>
    <source>
        <strain evidence="16 17">MDC 2508</strain>
    </source>
</reference>
<dbReference type="GO" id="GO:0009061">
    <property type="term" value="P:anaerobic respiration"/>
    <property type="evidence" value="ECO:0007669"/>
    <property type="project" value="TreeGrafter"/>
</dbReference>
<evidence type="ECO:0000256" key="5">
    <source>
        <dbReference type="ARBA" id="ARBA00022475"/>
    </source>
</evidence>
<evidence type="ECO:0000256" key="2">
    <source>
        <dbReference type="ARBA" id="ARBA00004651"/>
    </source>
</evidence>
<evidence type="ECO:0000313" key="16">
    <source>
        <dbReference type="EMBL" id="PJG58060.1"/>
    </source>
</evidence>
<dbReference type="GO" id="GO:0005886">
    <property type="term" value="C:plasma membrane"/>
    <property type="evidence" value="ECO:0007669"/>
    <property type="project" value="UniProtKB-SubCell"/>
</dbReference>
<dbReference type="InterPro" id="IPR011577">
    <property type="entry name" value="Cyt_b561_bac/Ni-Hgenase"/>
</dbReference>
<dbReference type="InterPro" id="IPR006471">
    <property type="entry name" value="Formate_DH_gsu"/>
</dbReference>
<keyword evidence="5" id="KW-1003">Cell membrane</keyword>
<dbReference type="InterPro" id="IPR051817">
    <property type="entry name" value="FDH_cytochrome_b556_subunit"/>
</dbReference>
<feature type="transmembrane region" description="Helical" evidence="13">
    <location>
        <begin position="72"/>
        <end position="97"/>
    </location>
</feature>
<keyword evidence="11" id="KW-0408">Iron</keyword>
<comment type="cofactor">
    <cofactor evidence="1">
        <name>heme</name>
        <dbReference type="ChEBI" id="CHEBI:30413"/>
    </cofactor>
</comment>
<dbReference type="GO" id="GO:0036397">
    <property type="term" value="F:formate dehydrogenase (quinone) activity"/>
    <property type="evidence" value="ECO:0007669"/>
    <property type="project" value="TreeGrafter"/>
</dbReference>
<dbReference type="Pfam" id="PF01292">
    <property type="entry name" value="Ni_hydr_CYTB"/>
    <property type="match status" value="1"/>
</dbReference>
<feature type="chain" id="PRO_5014165058" evidence="14">
    <location>
        <begin position="22"/>
        <end position="332"/>
    </location>
</feature>
<dbReference type="Proteomes" id="UP000235861">
    <property type="component" value="Unassembled WGS sequence"/>
</dbReference>
<dbReference type="NCBIfam" id="TIGR01583">
    <property type="entry name" value="formate-DH-gamm"/>
    <property type="match status" value="1"/>
</dbReference>
<dbReference type="PANTHER" id="PTHR30074">
    <property type="entry name" value="FORMATE DEHYDROGENASE, NITRATE-INDUCIBLE, CYTOCHROME B556 FDN SUBUNIT"/>
    <property type="match status" value="1"/>
</dbReference>
<keyword evidence="14" id="KW-0732">Signal</keyword>
<dbReference type="GO" id="GO:0009055">
    <property type="term" value="F:electron transfer activity"/>
    <property type="evidence" value="ECO:0007669"/>
    <property type="project" value="InterPro"/>
</dbReference>
<evidence type="ECO:0000256" key="8">
    <source>
        <dbReference type="ARBA" id="ARBA00022723"/>
    </source>
</evidence>
<evidence type="ECO:0000256" key="11">
    <source>
        <dbReference type="ARBA" id="ARBA00023004"/>
    </source>
</evidence>
<feature type="signal peptide" evidence="14">
    <location>
        <begin position="1"/>
        <end position="21"/>
    </location>
</feature>
<evidence type="ECO:0000256" key="1">
    <source>
        <dbReference type="ARBA" id="ARBA00001971"/>
    </source>
</evidence>
<dbReference type="GO" id="GO:0009326">
    <property type="term" value="C:formate dehydrogenase complex"/>
    <property type="evidence" value="ECO:0007669"/>
    <property type="project" value="InterPro"/>
</dbReference>
<sequence>MKTWLMALFTALLLISTASVADPEKETVGFAGADYWRAVKDGQEGTTTSRSPEHGVLISVPGQLWFEVKTKWVSPLGAIAIFGSLAMCGLVYWGVGPTKLSQPRTGRKLKRWSRLDRALHWTTAAMFLTLSGSGLAIIYGKYIIKPVVSMGVWENWIWFAKVFHNYVGPLFFLCLLGVLIKWCRHNILSRVDLQWFAKLGGMVGKHKGSHPSAGFSNGGEKMIFWLLIWFGGIVVATGLVLDFPIFGQLRRQMEWASFIHIVGALILICGFIFHIYMGLFQLEGALEGMVTGEVDETWAKEHHDLWYEAVKHQLDDPNGASDKAGSATHRGQ</sequence>
<evidence type="ECO:0000259" key="15">
    <source>
        <dbReference type="Pfam" id="PF01292"/>
    </source>
</evidence>
<dbReference type="GO" id="GO:0022904">
    <property type="term" value="P:respiratory electron transport chain"/>
    <property type="evidence" value="ECO:0007669"/>
    <property type="project" value="InterPro"/>
</dbReference>
<keyword evidence="8" id="KW-0479">Metal-binding</keyword>
<evidence type="ECO:0000313" key="17">
    <source>
        <dbReference type="Proteomes" id="UP000235861"/>
    </source>
</evidence>
<dbReference type="RefSeq" id="WP_100294826.1">
    <property type="nucleotide sequence ID" value="NZ_PGGC01000138.1"/>
</dbReference>
<dbReference type="Gene3D" id="1.20.950.20">
    <property type="entry name" value="Transmembrane di-heme cytochromes, Chain C"/>
    <property type="match status" value="1"/>
</dbReference>
<comment type="subcellular location">
    <subcellularLocation>
        <location evidence="2">Cell membrane</location>
        <topology evidence="2">Multi-pass membrane protein</topology>
    </subcellularLocation>
</comment>
<protein>
    <submittedName>
        <fullName evidence="16">Formate dehydrogenase subunit gamma</fullName>
    </submittedName>
</protein>
<feature type="transmembrane region" description="Helical" evidence="13">
    <location>
        <begin position="223"/>
        <end position="246"/>
    </location>
</feature>
<dbReference type="PANTHER" id="PTHR30074:SF6">
    <property type="entry name" value="FORMATE DEHYDROGENASE GAMMA SUBUNIT"/>
    <property type="match status" value="1"/>
</dbReference>